<evidence type="ECO:0000259" key="36">
    <source>
        <dbReference type="PROSITE" id="PS50507"/>
    </source>
</evidence>
<dbReference type="GO" id="GO:0044161">
    <property type="term" value="C:host cell cytoplasmic vesicle"/>
    <property type="evidence" value="ECO:0007669"/>
    <property type="project" value="UniProtKB-SubCell"/>
</dbReference>
<evidence type="ECO:0000256" key="10">
    <source>
        <dbReference type="ARBA" id="ARBA00022497"/>
    </source>
</evidence>
<sequence>MAAVVISNVSMNMQIPYIKFGSFGDEPKKVHTTLHQRCVQVTNQLLEEYDRKMEKFNEAVLMKADKRLEHQKKSVITQQRNGTLCFRKKEKNTRLVYRVRNKATVEKPFVFPPHQFNVNKILVNWGGVHLVQDVEIPKHKVATSIKRKCAKPRTKCALNEIQMGMLMKQVSAIIRQNNLAVNVIGQKKKRRALNGNVLQRKEGKYLKVITKHELGVRARKDVLCDEFQQECIRTISSSILKKRVFHENVADKGYSGIVLPQQSVQGKIGRCINGLFIIRGRHEGILLNSLSKLTESVTLRIIHYSSTGDKFFNSFATTFVNNVPKNLDHACHTDVPVEDCGTVAALLTQTIFRCGKITCLRCADNYTACSAEEIRDKVNQEIGGTINTIETKFPKFGNVVRFLKDYDHMINMVNPNIKKFNETHQLIGSMTIEPFKYINRLNAIIIKGNRMTAEELGEASDCILSLARFQKNRTDNIQSGSLLHFRNKVSGKTTMNFSLMCDNQLDKNGNFIWGQRGYHAKRFFSNYFETIEPKQGYDKYQIRNGPNGTRTLAIKNLIVSTNLEVLRNQMKGEYVKQPDLSDQCVSRASGDFIYPCCCVTTDAGKPLESHTLKPTKNHLVIGNTGDSKFVDLPAEEQEGLYIAKDGYCYVNIFLAMLVNVNEVGAKDFTKMVRDLVIENELGKWPTLMDVATACHLLTVFHPETSNAELPRILVDHNLKTMHVIDSYGSKTTGYHILKANTVSQLIRFADLSLNSEMKFYKVGGLKDFETTRDDLSLTLLIKSIYRPKLMKEILTEEPYLLILSVLSPSVLLALFNSGSLEKATHMWLKRDQNIAHIITMLSSLAGKVTLARTINEQLVTINKHAPALMDGVFRGTRPNASYMQAINVLTRIEARNCTDAQLDAYGFQVLPSKLAETTEKIYISELEASWAGLSLCGKLSAMREAYRWRKFISRPLTPSKSADLGGRYDISLTSLLGRSRNFVSSGMKRSTERLKSHAITITRRVYSKSLDLLLNMIPSVLYLINSLLILNALVQMISTCQHMIKEHRSNKLQILDNEFNRKCDLLEVEYNKLVSKYDEIPTWEEFLEHLRFYSKELHDFAKEYQGELEEPVCHQAKRNSEVRLEQAMAFVALILMIFDSEKSDCVYKVLSKLKNLMSIADTSVFHQSVDEIKSEIDEKKFTIDFTLDDTFTPSIRNSEPTFEDWWHNQIESTNVVSHYRTEGHFYEFTRQNAADVASKISKGSEKDILLRGAVGSGKSTGLPYELSQRGSVLLLEPTRPLAENVLKQLQKDPFYLNPTLRMRGMSVFGSSRVTIMTSGFALHFFANNMEQLRDYNYIIFDECHVLDSAAMAFRCLLHDTKYGGMVIKVSATPPGRECEFSTQHPVDLRIEESLSFQSFVQGQGTGCNYDVIKDGNNILVYVASYNEVDTLSKLLLERKFKVTKVDGRTMKLGNVEIVTSGTEKQKHFIVATNIIENGVTIDIDVVVDFGTKVMPTLDVDNRMVNYNKVSISLGERIQRLGRVGRTKRGTALRIGHTEKGLMDIPPLIATEAAFFCFAYGLPVMTHNVTTSLLKSCTVRQARVMMNFEMSIFYTINLVRYDGCMHPKIHETLKKFKLRDSEVILNTMAIPTRSHETWTTVREYNKMGARLNIEDAVRIPFLMNDIPEKTHEEIWNALCTYKKDNAFNKITSASACKIGYTLQTDIFAIPRTLSIIDKLIEGEHMKRAHFKSLMANNCSIGNATFMSLFNAVRSKYAQDYTQENLEKLQRAKCQLLEFANLGSETNFPDLIRNFSALDCVTHQSSGGISNSLGLKGLWNKSAITKDVVVIGGLLVGGAWMTYTWFKESYYQPVFHQGYNKRQRQKLQFRNTRDARMTREVFGDDNVIGDYFGEAYTKKGKKSGKTHGMGKKNHRFVNMYSYDADDFSFVRYVDPLTGYTLDEHPLTDMRLVMEQLFKARAQAINDDELDTQTIRLKPGIEAYFQKGATKEAIKIDLMPHNPLQVCNKGTIAGFPEREFELRQTGKPIILPASAIPKAKPFEEDTVHEGESLFKGVRDYNPIASTICLLTNESDGHSERLFGIGYGCMIITNQHLFERNNGTLRIQSHHGEYIVPNTTALQMYPCSGRDVVLIRLPKDFPTFPQRLKFREPRNNERVCMVSSNFQNKSTSSTVSETSTIHPQEGSHFWKHWISTKDGYCGLPLVSTSDGFIVGLHSLSNMSRTQNYFTDFPENFENTYLKTSENHNWVRHWKYNADNVGYGSLKLHESTPDGLFRPVKMVRELGDEAVFNQSIKGGWLYDKLHGNLKAIGRSDSQLVTKHVVNGKCVLFETYLQTHPEAANKFKPLMGYYQKSNLNKEAYIKDLFKYTSPIVVGILDTNLFEKALDCVISRMEQAGFEECDYVTDSAAIFSSLNMKAAVGALYQGKKQDYFSNYTSEDKDTILEQSCRRLYEGKLGIWNGSLKAELRPIEKVQENKTRSFTAAPLDTLLAGKVCVDDFNNQFYSMHFKCPWSVGMTKFYTGWNTLLRKLPNDWVYCDADGSQFDSSLSPYLINAILQLRLHFMEPFDIGEVMLSNLYTEIIYTPILTPDGTIVKKFKGNNSGQPSTVVDNTLMVVIAMTYALLKMGFAAELHDEVCQYFVNGDDLLLAVHPEHESLLDSLSDIFQQLGLKYTFESRTRNKEELWFTSHRGVLKGDLYIPKLEEERIVSILEWDRSIVPEHRLEAICAAMIESWGYEWLTNEIRHFYSWVLEQAPYNEIAKIGKAPYISEMALRRLYTSEQVDEREILEYFNRFLDLELDDEDDLRVIHQGDKTTTMDAGDSSGDSSKKNDKNKDKQQQLTPTSDQNKSISNPNKDKDVDAGSSGTYRVPKLKAITAKMRVPKYNNKNSMNLEFLLNYSPDQIDITNTRSTQAQYQAWYEGVKNDYDVSDQDMEVLLSGLMVWCLENGTSPNLNGMWTMMDGEEQREYPIKPLIDHAKPTFRQIMHHFSDVAVAYIEMRNTKKPYMPGYGLKRNLRDRSLACYAFDFYEMTSSSPERAREAHLQMKAAALKNSRTRLFGLDGSVSSKEEDTERHTVEDVNRNMHSLLGMQGM</sequence>
<dbReference type="MEROPS" id="C06.001"/>
<keyword evidence="15" id="KW-0945">Host-virus interaction</keyword>
<dbReference type="Pfam" id="PF08440">
    <property type="entry name" value="Poty_PP"/>
    <property type="match status" value="1"/>
</dbReference>
<feature type="domain" description="RdRp catalytic" evidence="36">
    <location>
        <begin position="2531"/>
        <end position="2655"/>
    </location>
</feature>
<keyword evidence="19" id="KW-0548">Nucleotidyltransferase</keyword>
<dbReference type="InterPro" id="IPR043504">
    <property type="entry name" value="Peptidase_S1_PA_chymotrypsin"/>
</dbReference>
<dbReference type="Pfam" id="PF00863">
    <property type="entry name" value="Peptidase_C4"/>
    <property type="match status" value="1"/>
</dbReference>
<feature type="domain" description="Helicase ATP-binding" evidence="37">
    <location>
        <begin position="1239"/>
        <end position="1391"/>
    </location>
</feature>
<evidence type="ECO:0000256" key="19">
    <source>
        <dbReference type="ARBA" id="ARBA00022695"/>
    </source>
</evidence>
<keyword evidence="23" id="KW-0788">Thiol protease</keyword>
<evidence type="ECO:0000259" key="38">
    <source>
        <dbReference type="PROSITE" id="PS51194"/>
    </source>
</evidence>
<evidence type="ECO:0000256" key="32">
    <source>
        <dbReference type="PROSITE-ProRule" id="PRU01080"/>
    </source>
</evidence>
<keyword evidence="18" id="KW-0808">Transferase</keyword>
<keyword evidence="26" id="KW-0693">Viral RNA replication</keyword>
<dbReference type="GO" id="GO:0003968">
    <property type="term" value="F:RNA-directed RNA polymerase activity"/>
    <property type="evidence" value="ECO:0007669"/>
    <property type="project" value="UniProtKB-KW"/>
</dbReference>
<evidence type="ECO:0000256" key="33">
    <source>
        <dbReference type="RuleBase" id="RU003351"/>
    </source>
</evidence>
<evidence type="ECO:0000256" key="14">
    <source>
        <dbReference type="ARBA" id="ARBA00022562"/>
    </source>
</evidence>
<dbReference type="InterPro" id="IPR013648">
    <property type="entry name" value="PP_Potyviridae"/>
</dbReference>
<dbReference type="InterPro" id="IPR043502">
    <property type="entry name" value="DNA/RNA_pol_sf"/>
</dbReference>
<dbReference type="InterPro" id="IPR001730">
    <property type="entry name" value="Potyv_NIa-pro_dom"/>
</dbReference>
<dbReference type="PANTHER" id="PTHR43519">
    <property type="entry name" value="ATP-DEPENDENT RNA HELICASE HRPB"/>
    <property type="match status" value="1"/>
</dbReference>
<evidence type="ECO:0000256" key="25">
    <source>
        <dbReference type="ARBA" id="ARBA00022844"/>
    </source>
</evidence>
<evidence type="ECO:0000256" key="11">
    <source>
        <dbReference type="ARBA" id="ARBA00022520"/>
    </source>
</evidence>
<dbReference type="InterPro" id="IPR001650">
    <property type="entry name" value="Helicase_C-like"/>
</dbReference>
<dbReference type="InterPro" id="IPR009003">
    <property type="entry name" value="Peptidase_S1_PA"/>
</dbReference>
<keyword evidence="27" id="KW-0899">Viral immunoevasion</keyword>
<evidence type="ECO:0000256" key="30">
    <source>
        <dbReference type="ARBA" id="ARBA00034108"/>
    </source>
</evidence>
<dbReference type="Pfam" id="PF00271">
    <property type="entry name" value="Helicase_C"/>
    <property type="match status" value="1"/>
</dbReference>
<keyword evidence="8" id="KW-0696">RNA-directed RNA polymerase</keyword>
<evidence type="ECO:0000259" key="37">
    <source>
        <dbReference type="PROSITE" id="PS51192"/>
    </source>
</evidence>
<evidence type="ECO:0000256" key="12">
    <source>
        <dbReference type="ARBA" id="ARBA00022553"/>
    </source>
</evidence>
<comment type="function">
    <text evidence="28">Involved in aphid transmission, cell-to-cell and systemis movement, encapsidation of the viral RNA and in the regulation of viral RNA amplification.</text>
</comment>
<feature type="transmembrane region" description="Helical" evidence="35">
    <location>
        <begin position="799"/>
        <end position="820"/>
    </location>
</feature>
<name>D7P5L3_9POTV</name>
<dbReference type="Pfam" id="PF00680">
    <property type="entry name" value="RdRP_1"/>
    <property type="match status" value="1"/>
</dbReference>
<dbReference type="Pfam" id="PF13608">
    <property type="entry name" value="Potyvirid-P3"/>
    <property type="match status" value="1"/>
</dbReference>
<dbReference type="PROSITE" id="PS51436">
    <property type="entry name" value="POTYVIRUS_NIA_PRO"/>
    <property type="match status" value="1"/>
</dbReference>
<dbReference type="GO" id="GO:0006351">
    <property type="term" value="P:DNA-templated transcription"/>
    <property type="evidence" value="ECO:0007669"/>
    <property type="project" value="InterPro"/>
</dbReference>
<evidence type="ECO:0000256" key="16">
    <source>
        <dbReference type="ARBA" id="ARBA00022632"/>
    </source>
</evidence>
<dbReference type="InterPro" id="IPR007094">
    <property type="entry name" value="RNA-dir_pol_PSvirus"/>
</dbReference>
<dbReference type="InterPro" id="IPR027417">
    <property type="entry name" value="P-loop_NTPase"/>
</dbReference>
<dbReference type="SMART" id="SM00487">
    <property type="entry name" value="DEXDc"/>
    <property type="match status" value="1"/>
</dbReference>
<evidence type="ECO:0000256" key="22">
    <source>
        <dbReference type="ARBA" id="ARBA00022806"/>
    </source>
</evidence>
<evidence type="ECO:0000256" key="7">
    <source>
        <dbReference type="ARBA" id="ARBA00022463"/>
    </source>
</evidence>
<comment type="function">
    <text evidence="29">Has helicase activity. It may be involved in replication.</text>
</comment>
<dbReference type="InterPro" id="IPR001456">
    <property type="entry name" value="HC-pro"/>
</dbReference>
<dbReference type="InterPro" id="IPR039560">
    <property type="entry name" value="Potyvirid-P3"/>
</dbReference>
<dbReference type="PROSITE" id="PS50507">
    <property type="entry name" value="RDRP_SSRNA_POS"/>
    <property type="match status" value="1"/>
</dbReference>
<evidence type="ECO:0000256" key="15">
    <source>
        <dbReference type="ARBA" id="ARBA00022581"/>
    </source>
</evidence>
<dbReference type="SUPFAM" id="SSF52540">
    <property type="entry name" value="P-loop containing nucleoside triphosphate hydrolases"/>
    <property type="match status" value="2"/>
</dbReference>
<dbReference type="PROSITE" id="PS51744">
    <property type="entry name" value="HC_PRO_CPD"/>
    <property type="match status" value="1"/>
</dbReference>
<dbReference type="PANTHER" id="PTHR43519:SF1">
    <property type="entry name" value="ATP-DEPENDENT RNA HELICASE HRPB"/>
    <property type="match status" value="1"/>
</dbReference>
<dbReference type="SUPFAM" id="SSF56672">
    <property type="entry name" value="DNA/RNA polymerases"/>
    <property type="match status" value="1"/>
</dbReference>
<dbReference type="Pfam" id="PF00851">
    <property type="entry name" value="Peptidase_C6"/>
    <property type="match status" value="1"/>
</dbReference>
<evidence type="ECO:0000256" key="17">
    <source>
        <dbReference type="ARBA" id="ARBA00022670"/>
    </source>
</evidence>
<proteinExistence type="inferred from homology"/>
<keyword evidence="16" id="KW-1090">Inhibition of host innate immune response by virus</keyword>
<keyword evidence="20" id="KW-0547">Nucleotide-binding</keyword>
<dbReference type="GO" id="GO:0019029">
    <property type="term" value="C:helical viral capsid"/>
    <property type="evidence" value="ECO:0007669"/>
    <property type="project" value="UniProtKB-KW"/>
</dbReference>
<keyword evidence="11" id="KW-0191">Covalent protein-RNA linkage</keyword>
<dbReference type="GO" id="GO:0003723">
    <property type="term" value="F:RNA binding"/>
    <property type="evidence" value="ECO:0007669"/>
    <property type="project" value="InterPro"/>
</dbReference>
<keyword evidence="9" id="KW-1036">Host cytoplasmic vesicle</keyword>
<evidence type="ECO:0000256" key="23">
    <source>
        <dbReference type="ARBA" id="ARBA00022807"/>
    </source>
</evidence>
<evidence type="ECO:0000256" key="27">
    <source>
        <dbReference type="ARBA" id="ARBA00023280"/>
    </source>
</evidence>
<dbReference type="InterPro" id="IPR001592">
    <property type="entry name" value="Poty_coat"/>
</dbReference>
<keyword evidence="14" id="KW-1048">Host nucleus</keyword>
<feature type="region of interest" description="Disordered" evidence="34">
    <location>
        <begin position="2808"/>
        <end position="2862"/>
    </location>
</feature>
<evidence type="ECO:0000256" key="4">
    <source>
        <dbReference type="ARBA" id="ARBA00004328"/>
    </source>
</evidence>
<dbReference type="RefSeq" id="YP_003725718.1">
    <property type="nucleotide sequence ID" value="NC_014252.1"/>
</dbReference>
<dbReference type="InterPro" id="IPR011545">
    <property type="entry name" value="DEAD/DEAH_box_helicase_dom"/>
</dbReference>
<dbReference type="GO" id="GO:0004386">
    <property type="term" value="F:helicase activity"/>
    <property type="evidence" value="ECO:0007669"/>
    <property type="project" value="UniProtKB-KW"/>
</dbReference>
<organism evidence="42 43">
    <name type="scientific">Panax virus Y</name>
    <dbReference type="NCBI Taxonomy" id="796352"/>
    <lineage>
        <taxon>Viruses</taxon>
        <taxon>Riboviria</taxon>
        <taxon>Orthornavirae</taxon>
        <taxon>Pisuviricota</taxon>
        <taxon>Stelpaviricetes</taxon>
        <taxon>Patatavirales</taxon>
        <taxon>Potyviridae</taxon>
        <taxon>Potyvirus</taxon>
        <taxon>Potyvirus panax</taxon>
    </lineage>
</organism>
<keyword evidence="7" id="KW-0941">Suppressor of RNA silencing</keyword>
<evidence type="ECO:0000256" key="1">
    <source>
        <dbReference type="ARBA" id="ARBA00000785"/>
    </source>
</evidence>
<comment type="catalytic activity">
    <reaction evidence="2">
        <text>Hydrolyzes a Gly-|-Gly bond at its own C-terminus, commonly in the sequence -Tyr-Xaa-Val-Gly-|-Gly, in the processing of the potyviral polyprotein.</text>
        <dbReference type="EC" id="3.4.22.45"/>
    </reaction>
</comment>
<evidence type="ECO:0000256" key="21">
    <source>
        <dbReference type="ARBA" id="ARBA00022801"/>
    </source>
</evidence>
<dbReference type="GeneID" id="9345583"/>
<dbReference type="InterPro" id="IPR042308">
    <property type="entry name" value="HC_PRO_CPD_sf"/>
</dbReference>
<dbReference type="GO" id="GO:0006508">
    <property type="term" value="P:proteolysis"/>
    <property type="evidence" value="ECO:0007669"/>
    <property type="project" value="UniProtKB-KW"/>
</dbReference>
<evidence type="ECO:0000256" key="20">
    <source>
        <dbReference type="ARBA" id="ARBA00022741"/>
    </source>
</evidence>
<dbReference type="GO" id="GO:0005198">
    <property type="term" value="F:structural molecule activity"/>
    <property type="evidence" value="ECO:0007669"/>
    <property type="project" value="InterPro"/>
</dbReference>
<evidence type="ECO:0000259" key="40">
    <source>
        <dbReference type="PROSITE" id="PS51744"/>
    </source>
</evidence>
<dbReference type="SUPFAM" id="SSF50494">
    <property type="entry name" value="Trypsin-like serine proteases"/>
    <property type="match status" value="1"/>
</dbReference>
<dbReference type="PROSITE" id="PS51871">
    <property type="entry name" value="PV_P1_PRO"/>
    <property type="match status" value="1"/>
</dbReference>
<keyword evidence="10" id="KW-1139">Helical capsid protein</keyword>
<evidence type="ECO:0000256" key="6">
    <source>
        <dbReference type="ARBA" id="ARBA00020107"/>
    </source>
</evidence>
<dbReference type="GO" id="GO:0005524">
    <property type="term" value="F:ATP binding"/>
    <property type="evidence" value="ECO:0007669"/>
    <property type="project" value="UniProtKB-KW"/>
</dbReference>
<feature type="domain" description="Helicase C-terminal" evidence="38">
    <location>
        <begin position="1410"/>
        <end position="1569"/>
    </location>
</feature>
<dbReference type="PROSITE" id="PS51194">
    <property type="entry name" value="HELICASE_CTER"/>
    <property type="match status" value="1"/>
</dbReference>
<evidence type="ECO:0000313" key="43">
    <source>
        <dbReference type="Proteomes" id="UP000204362"/>
    </source>
</evidence>
<comment type="function">
    <text evidence="31">Mediates the cap-independent, EIF4E-dependent translation of viral genomic RNAs. Binds to the cap-binding site of host EIF4E and thus interferes with the host EIF4E-dependent mRNA export and translation. VPg-RNA directly binds EIF4E and is a template for transcription. Also forms trimeric complexes with EIF4E-EIF4G, which are templates for translation.</text>
</comment>
<dbReference type="PRINTS" id="PR00966">
    <property type="entry name" value="NIAPOTYPTASE"/>
</dbReference>
<keyword evidence="35" id="KW-0472">Membrane</keyword>
<evidence type="ECO:0000256" key="29">
    <source>
        <dbReference type="ARBA" id="ARBA00029422"/>
    </source>
</evidence>
<dbReference type="Pfam" id="PF00270">
    <property type="entry name" value="DEAD"/>
    <property type="match status" value="1"/>
</dbReference>
<keyword evidence="25" id="KW-0946">Virion</keyword>
<keyword evidence="21" id="KW-0378">Hydrolase</keyword>
<dbReference type="PROSITE" id="PS51192">
    <property type="entry name" value="HELICASE_ATP_BIND_1"/>
    <property type="match status" value="1"/>
</dbReference>
<keyword evidence="12" id="KW-0597">Phosphoprotein</keyword>
<keyword evidence="17" id="KW-0645">Protease</keyword>
<feature type="active site" description="For helper component proteinase activity" evidence="32">
    <location>
        <position position="648"/>
    </location>
</feature>
<evidence type="ECO:0000313" key="42">
    <source>
        <dbReference type="EMBL" id="ADI58756.1"/>
    </source>
</evidence>
<feature type="compositionally biased region" description="Basic and acidic residues" evidence="34">
    <location>
        <begin position="2823"/>
        <end position="2834"/>
    </location>
</feature>
<feature type="domain" description="Peptidase S30" evidence="41">
    <location>
        <begin position="157"/>
        <end position="304"/>
    </location>
</feature>
<accession>D7P5L3</accession>
<dbReference type="GO" id="GO:0052170">
    <property type="term" value="P:symbiont-mediated suppression of host innate immune response"/>
    <property type="evidence" value="ECO:0007669"/>
    <property type="project" value="UniProtKB-KW"/>
</dbReference>
<dbReference type="CDD" id="cd23175">
    <property type="entry name" value="ps-ssRNAv_Potyviridae_RdRp"/>
    <property type="match status" value="1"/>
</dbReference>
<feature type="active site" description="For helper component proteinase activity" evidence="32">
    <location>
        <position position="722"/>
    </location>
</feature>
<evidence type="ECO:0000256" key="31">
    <source>
        <dbReference type="ARBA" id="ARBA00045403"/>
    </source>
</evidence>
<dbReference type="Gene3D" id="3.40.50.300">
    <property type="entry name" value="P-loop containing nucleotide triphosphate hydrolases"/>
    <property type="match status" value="2"/>
</dbReference>
<comment type="similarity">
    <text evidence="5 33">Belongs to the potyviridae genome polyprotein family.</text>
</comment>
<comment type="subcellular location">
    <subcellularLocation>
        <location evidence="30">Host cytoplasmic vesicle</location>
    </subcellularLocation>
    <subcellularLocation>
        <location evidence="3">Host nucleus</location>
    </subcellularLocation>
    <subcellularLocation>
        <location evidence="4">Virion</location>
    </subcellularLocation>
</comment>
<dbReference type="GO" id="GO:0042025">
    <property type="term" value="C:host cell nucleus"/>
    <property type="evidence" value="ECO:0007669"/>
    <property type="project" value="UniProtKB-SubCell"/>
</dbReference>
<dbReference type="Proteomes" id="UP000204362">
    <property type="component" value="Segment"/>
</dbReference>
<evidence type="ECO:0000256" key="13">
    <source>
        <dbReference type="ARBA" id="ARBA00022561"/>
    </source>
</evidence>
<keyword evidence="43" id="KW-1185">Reference proteome</keyword>
<dbReference type="GO" id="GO:0039694">
    <property type="term" value="P:viral RNA genome replication"/>
    <property type="evidence" value="ECO:0007669"/>
    <property type="project" value="InterPro"/>
</dbReference>
<evidence type="ECO:0000256" key="28">
    <source>
        <dbReference type="ARBA" id="ARBA00029405"/>
    </source>
</evidence>
<keyword evidence="24" id="KW-0067">ATP-binding</keyword>
<dbReference type="KEGG" id="vg:9345583"/>
<feature type="domain" description="Peptidase C4" evidence="39">
    <location>
        <begin position="2047"/>
        <end position="2265"/>
    </location>
</feature>
<dbReference type="Pfam" id="PF01577">
    <property type="entry name" value="Peptidase_S30"/>
    <property type="match status" value="1"/>
</dbReference>
<evidence type="ECO:0000256" key="35">
    <source>
        <dbReference type="SAM" id="Phobius"/>
    </source>
</evidence>
<feature type="transmembrane region" description="Helical" evidence="35">
    <location>
        <begin position="1012"/>
        <end position="1034"/>
    </location>
</feature>
<dbReference type="GO" id="GO:0004197">
    <property type="term" value="F:cysteine-type endopeptidase activity"/>
    <property type="evidence" value="ECO:0007669"/>
    <property type="project" value="InterPro"/>
</dbReference>
<dbReference type="GO" id="GO:0016818">
    <property type="term" value="F:hydrolase activity, acting on acid anhydrides, in phosphorus-containing anhydrides"/>
    <property type="evidence" value="ECO:0007669"/>
    <property type="project" value="InterPro"/>
</dbReference>
<dbReference type="InterPro" id="IPR001205">
    <property type="entry name" value="RNA-dir_pol_C"/>
</dbReference>
<evidence type="ECO:0000259" key="39">
    <source>
        <dbReference type="PROSITE" id="PS51436"/>
    </source>
</evidence>
<dbReference type="SMART" id="SM00490">
    <property type="entry name" value="HELICc"/>
    <property type="match status" value="1"/>
</dbReference>
<feature type="domain" description="Peptidase C6" evidence="40">
    <location>
        <begin position="640"/>
        <end position="763"/>
    </location>
</feature>
<evidence type="ECO:0000256" key="26">
    <source>
        <dbReference type="ARBA" id="ARBA00022953"/>
    </source>
</evidence>
<evidence type="ECO:0000256" key="3">
    <source>
        <dbReference type="ARBA" id="ARBA00004147"/>
    </source>
</evidence>
<reference evidence="42 43" key="1">
    <citation type="journal article" date="2010" name="Arch. Virol.">
        <title>Identification and molecular characterization of a new potyvirus from Panax notoginseng.</title>
        <authorList>
            <person name="Yan Z.L."/>
            <person name="Song L.M."/>
            <person name="Zhou T."/>
            <person name="Zhang Y.J."/>
            <person name="Li M.F."/>
            <person name="Li H.F."/>
            <person name="Fan Z.F."/>
        </authorList>
    </citation>
    <scope>NUCLEOTIDE SEQUENCE [LARGE SCALE GENOMIC DNA]</scope>
    <source>
        <strain evidence="42">2</strain>
    </source>
</reference>
<evidence type="ECO:0000256" key="2">
    <source>
        <dbReference type="ARBA" id="ARBA00001848"/>
    </source>
</evidence>
<dbReference type="InterPro" id="IPR043128">
    <property type="entry name" value="Rev_trsase/Diguanyl_cyclase"/>
</dbReference>
<evidence type="ECO:0000259" key="41">
    <source>
        <dbReference type="PROSITE" id="PS51871"/>
    </source>
</evidence>
<keyword evidence="22" id="KW-0347">Helicase</keyword>
<dbReference type="EMBL" id="GQ916624">
    <property type="protein sequence ID" value="ADI58756.1"/>
    <property type="molecule type" value="Genomic_RNA"/>
</dbReference>
<evidence type="ECO:0000256" key="18">
    <source>
        <dbReference type="ARBA" id="ARBA00022679"/>
    </source>
</evidence>
<evidence type="ECO:0000256" key="8">
    <source>
        <dbReference type="ARBA" id="ARBA00022484"/>
    </source>
</evidence>
<feature type="compositionally biased region" description="Polar residues" evidence="34">
    <location>
        <begin position="2835"/>
        <end position="2850"/>
    </location>
</feature>
<evidence type="ECO:0000256" key="34">
    <source>
        <dbReference type="SAM" id="MobiDB-lite"/>
    </source>
</evidence>
<protein>
    <recommendedName>
        <fullName evidence="6">Genome polyprotein</fullName>
    </recommendedName>
</protein>
<evidence type="ECO:0000256" key="5">
    <source>
        <dbReference type="ARBA" id="ARBA00006064"/>
    </source>
</evidence>
<keyword evidence="35" id="KW-0812">Transmembrane</keyword>
<dbReference type="Pfam" id="PF00767">
    <property type="entry name" value="Poty_coat"/>
    <property type="match status" value="1"/>
</dbReference>
<keyword evidence="13" id="KW-0167">Capsid protein</keyword>
<dbReference type="InterPro" id="IPR002540">
    <property type="entry name" value="Pept_S30_P1_potyvir"/>
</dbReference>
<evidence type="ECO:0000256" key="24">
    <source>
        <dbReference type="ARBA" id="ARBA00022840"/>
    </source>
</evidence>
<comment type="catalytic activity">
    <reaction evidence="1">
        <text>Hydrolyzes glutaminyl bonds, and activity is further restricted by preferences for the amino acids in P6 - P1' that vary with the species of potyvirus, e.g. Glu-Xaa-Xaa-Tyr-Xaa-Gln-|-(Ser or Gly) for the enzyme from tobacco etch virus. The natural substrate is the viral polyprotein, but other proteins and oligopeptides containing the appropriate consensus sequence are also cleaved.</text>
        <dbReference type="EC" id="3.4.22.44"/>
    </reaction>
</comment>
<dbReference type="Gene3D" id="2.40.10.10">
    <property type="entry name" value="Trypsin-like serine proteases"/>
    <property type="match status" value="2"/>
</dbReference>
<dbReference type="InterPro" id="IPR014001">
    <property type="entry name" value="Helicase_ATP-bd"/>
</dbReference>
<dbReference type="InterPro" id="IPR031159">
    <property type="entry name" value="HC_PRO_CPD_dom"/>
</dbReference>
<keyword evidence="35" id="KW-1133">Transmembrane helix</keyword>
<dbReference type="Gene3D" id="3.90.70.150">
    <property type="entry name" value="Helper component proteinase"/>
    <property type="match status" value="1"/>
</dbReference>
<dbReference type="Gene3D" id="3.30.70.270">
    <property type="match status" value="1"/>
</dbReference>
<evidence type="ECO:0000256" key="9">
    <source>
        <dbReference type="ARBA" id="ARBA00022488"/>
    </source>
</evidence>